<feature type="coiled-coil region" evidence="3">
    <location>
        <begin position="47"/>
        <end position="81"/>
    </location>
</feature>
<feature type="coiled-coil region" evidence="3">
    <location>
        <begin position="447"/>
        <end position="513"/>
    </location>
</feature>
<feature type="compositionally biased region" description="Polar residues" evidence="4">
    <location>
        <begin position="816"/>
        <end position="826"/>
    </location>
</feature>
<organism evidence="5 6">
    <name type="scientific">Sylvietta virens</name>
    <name type="common">Green crombec</name>
    <dbReference type="NCBI Taxonomy" id="208069"/>
    <lineage>
        <taxon>Eukaryota</taxon>
        <taxon>Metazoa</taxon>
        <taxon>Chordata</taxon>
        <taxon>Craniata</taxon>
        <taxon>Vertebrata</taxon>
        <taxon>Euteleostomi</taxon>
        <taxon>Archelosauria</taxon>
        <taxon>Archosauria</taxon>
        <taxon>Dinosauria</taxon>
        <taxon>Saurischia</taxon>
        <taxon>Theropoda</taxon>
        <taxon>Coelurosauria</taxon>
        <taxon>Aves</taxon>
        <taxon>Neognathae</taxon>
        <taxon>Neoaves</taxon>
        <taxon>Telluraves</taxon>
        <taxon>Australaves</taxon>
        <taxon>Passeriformes</taxon>
        <taxon>Sylvioidea</taxon>
        <taxon>Sylviidae</taxon>
        <taxon>Acrocephalinae</taxon>
        <taxon>Sylvietta</taxon>
    </lineage>
</organism>
<keyword evidence="6" id="KW-1185">Reference proteome</keyword>
<feature type="region of interest" description="Disordered" evidence="4">
    <location>
        <begin position="803"/>
        <end position="826"/>
    </location>
</feature>
<proteinExistence type="inferred from homology"/>
<dbReference type="AlphaFoldDB" id="A0A7L0LJ07"/>
<dbReference type="GO" id="GO:0005794">
    <property type="term" value="C:Golgi apparatus"/>
    <property type="evidence" value="ECO:0007669"/>
    <property type="project" value="TreeGrafter"/>
</dbReference>
<dbReference type="EMBL" id="VXAN01000616">
    <property type="protein sequence ID" value="NXK69136.1"/>
    <property type="molecule type" value="Genomic_DNA"/>
</dbReference>
<dbReference type="PANTHER" id="PTHR31233:SF7">
    <property type="entry name" value="PROTEIN BICAUDAL D HOMOLOG 2"/>
    <property type="match status" value="1"/>
</dbReference>
<dbReference type="GO" id="GO:0070507">
    <property type="term" value="P:regulation of microtubule cytoskeleton organization"/>
    <property type="evidence" value="ECO:0007669"/>
    <property type="project" value="TreeGrafter"/>
</dbReference>
<comment type="caution">
    <text evidence="5">The sequence shown here is derived from an EMBL/GenBank/DDBJ whole genome shotgun (WGS) entry which is preliminary data.</text>
</comment>
<feature type="compositionally biased region" description="Polar residues" evidence="4">
    <location>
        <begin position="315"/>
        <end position="328"/>
    </location>
</feature>
<dbReference type="InterPro" id="IPR018477">
    <property type="entry name" value="BICD"/>
</dbReference>
<dbReference type="Gene3D" id="6.10.250.2470">
    <property type="match status" value="1"/>
</dbReference>
<accession>A0A7L0LJ07</accession>
<feature type="compositionally biased region" description="Basic and acidic residues" evidence="4">
    <location>
        <begin position="410"/>
        <end position="430"/>
    </location>
</feature>
<keyword evidence="2 3" id="KW-0175">Coiled coil</keyword>
<dbReference type="Proteomes" id="UP000567822">
    <property type="component" value="Unassembled WGS sequence"/>
</dbReference>
<dbReference type="GO" id="GO:0006890">
    <property type="term" value="P:retrograde vesicle-mediated transport, Golgi to endoplasmic reticulum"/>
    <property type="evidence" value="ECO:0007669"/>
    <property type="project" value="TreeGrafter"/>
</dbReference>
<comment type="similarity">
    <text evidence="1">Belongs to the BicD family.</text>
</comment>
<feature type="non-terminal residue" evidence="5">
    <location>
        <position position="1"/>
    </location>
</feature>
<dbReference type="GO" id="GO:0070840">
    <property type="term" value="F:dynein complex binding"/>
    <property type="evidence" value="ECO:0007669"/>
    <property type="project" value="InterPro"/>
</dbReference>
<sequence>MSLAMEEEEYARLVMESEPEWLRSEIKRLFQELGETTREKIQAAEYGLAVLEEKQQLKQQYEELELEYETIRTEMEQLKEAFGQAHTNHKKVAADGESREETLIQESATKEEYYMKKVMELQTELKQIRNVLANTQSENERLNSVAQELKEVNKNVEIQRTRLRDDIKEYKFQEARLLQDYTELEEENICLQKQVSVLKQKGFSPPFVYLQVEFEGLKHEIKRLEEETEFLNSQLEDAIRLKEISERQLEEALETLKTEREQKNNLRKELSHYMNINDSMYNSHLNISLDGLKFSDEATEPNNDEIMNGFEQNCLSKLSNGKNSTSTPKKNESFPPAPSLVSDLLSELNISEIQKLKQQLVQMEREKVNLLTTLQESQKQLENTRGALSEQHEKIGRLTENLNAMKKLQASKERQSALDNEKDRDSHEDGDYYEVDINGPEILECKYKVAVAEITDLKEELKNLKAKCEECESKYEEEKSRYETESQALTEKITSLEKSSRHDREQMARLEKELKKVSDVAGETQGSLSVAQDELVTFSEELANLYHHVCMCNNETPNRVMLDYYKEGKGGRSSPEAKGRRSPILLSKGLLTTELGKAESGSGDSSPSPVSSLPSPVSDPQKEPMNIYNLIAIIRDQIKHLQAAVDRTTELSRQRVATQELGPVVDKDKEALMEEILKLKSLLSTKREQIATLRTVLKANKQTAEVALANLKSKYENEKAMVTETMMKLRNELKALKEDAATFSSLRAMFATRCDEYVTQLDEMQRQLAAAEDEKKTLNSLLRMAIQQKLALTQRLEHLELDHEQSKRVRTKSASKAKGSNPSVSHVWSCGDRSEGSVLNNQVFCSEKYKIYCD</sequence>
<name>A0A7L0LJ07_9SYLV</name>
<reference evidence="5 6" key="1">
    <citation type="submission" date="2019-09" db="EMBL/GenBank/DDBJ databases">
        <title>Bird 10,000 Genomes (B10K) Project - Family phase.</title>
        <authorList>
            <person name="Zhang G."/>
        </authorList>
    </citation>
    <scope>NUCLEOTIDE SEQUENCE [LARGE SCALE GENOMIC DNA]</scope>
    <source>
        <strain evidence="5">B10K-DU-009-59</strain>
        <tissue evidence="5">Muscle</tissue>
    </source>
</reference>
<dbReference type="GO" id="GO:0005829">
    <property type="term" value="C:cytosol"/>
    <property type="evidence" value="ECO:0007669"/>
    <property type="project" value="TreeGrafter"/>
</dbReference>
<gene>
    <name evidence="5" type="primary">Bicd2</name>
    <name evidence="5" type="ORF">SYLVIR_R11406</name>
</gene>
<dbReference type="Pfam" id="PF09730">
    <property type="entry name" value="BicD"/>
    <property type="match status" value="1"/>
</dbReference>
<dbReference type="GO" id="GO:0051959">
    <property type="term" value="F:dynein light intermediate chain binding"/>
    <property type="evidence" value="ECO:0007669"/>
    <property type="project" value="TreeGrafter"/>
</dbReference>
<dbReference type="GO" id="GO:0007018">
    <property type="term" value="P:microtubule-based movement"/>
    <property type="evidence" value="ECO:0007669"/>
    <property type="project" value="TreeGrafter"/>
</dbReference>
<feature type="region of interest" description="Disordered" evidence="4">
    <location>
        <begin position="596"/>
        <end position="622"/>
    </location>
</feature>
<evidence type="ECO:0000256" key="3">
    <source>
        <dbReference type="SAM" id="Coils"/>
    </source>
</evidence>
<evidence type="ECO:0000256" key="4">
    <source>
        <dbReference type="SAM" id="MobiDB-lite"/>
    </source>
</evidence>
<dbReference type="GO" id="GO:0008093">
    <property type="term" value="F:cytoskeletal anchor activity"/>
    <property type="evidence" value="ECO:0007669"/>
    <property type="project" value="InterPro"/>
</dbReference>
<evidence type="ECO:0000256" key="2">
    <source>
        <dbReference type="ARBA" id="ARBA00023054"/>
    </source>
</evidence>
<dbReference type="GO" id="GO:0072393">
    <property type="term" value="P:microtubule anchoring at microtubule organizing center"/>
    <property type="evidence" value="ECO:0007669"/>
    <property type="project" value="TreeGrafter"/>
</dbReference>
<feature type="non-terminal residue" evidence="5">
    <location>
        <position position="854"/>
    </location>
</feature>
<evidence type="ECO:0000313" key="5">
    <source>
        <dbReference type="EMBL" id="NXK69136.1"/>
    </source>
</evidence>
<evidence type="ECO:0000256" key="1">
    <source>
        <dbReference type="ARBA" id="ARBA00010061"/>
    </source>
</evidence>
<evidence type="ECO:0000313" key="6">
    <source>
        <dbReference type="Proteomes" id="UP000567822"/>
    </source>
</evidence>
<feature type="coiled-coil region" evidence="3">
    <location>
        <begin position="346"/>
        <end position="394"/>
    </location>
</feature>
<protein>
    <submittedName>
        <fullName evidence="5">BICD2 protein</fullName>
    </submittedName>
</protein>
<feature type="coiled-coil region" evidence="3">
    <location>
        <begin position="669"/>
        <end position="802"/>
    </location>
</feature>
<dbReference type="GO" id="GO:0034452">
    <property type="term" value="F:dynactin binding"/>
    <property type="evidence" value="ECO:0007669"/>
    <property type="project" value="TreeGrafter"/>
</dbReference>
<dbReference type="GO" id="GO:0034067">
    <property type="term" value="P:protein localization to Golgi apparatus"/>
    <property type="evidence" value="ECO:0007669"/>
    <property type="project" value="TreeGrafter"/>
</dbReference>
<feature type="region of interest" description="Disordered" evidence="4">
    <location>
        <begin position="409"/>
        <end position="432"/>
    </location>
</feature>
<feature type="compositionally biased region" description="Low complexity" evidence="4">
    <location>
        <begin position="600"/>
        <end position="619"/>
    </location>
</feature>
<feature type="region of interest" description="Disordered" evidence="4">
    <location>
        <begin position="315"/>
        <end position="338"/>
    </location>
</feature>
<feature type="coiled-coil region" evidence="3">
    <location>
        <begin position="118"/>
        <end position="276"/>
    </location>
</feature>
<dbReference type="PANTHER" id="PTHR31233">
    <property type="entry name" value="BICAUDAL D FAMILY MEMBER"/>
    <property type="match status" value="1"/>
</dbReference>